<dbReference type="AlphaFoldDB" id="A0A543ASW0"/>
<evidence type="ECO:0000313" key="1">
    <source>
        <dbReference type="EMBL" id="TQL75658.1"/>
    </source>
</evidence>
<dbReference type="SUPFAM" id="SSF54593">
    <property type="entry name" value="Glyoxalase/Bleomycin resistance protein/Dihydroxybiphenyl dioxygenase"/>
    <property type="match status" value="1"/>
</dbReference>
<name>A0A543ASW0_9ACTN</name>
<protein>
    <recommendedName>
        <fullName evidence="3">VOC domain-containing protein</fullName>
    </recommendedName>
</protein>
<proteinExistence type="predicted"/>
<dbReference type="EMBL" id="VFOW01000001">
    <property type="protein sequence ID" value="TQL75658.1"/>
    <property type="molecule type" value="Genomic_DNA"/>
</dbReference>
<dbReference type="OrthoDB" id="3826308at2"/>
<dbReference type="RefSeq" id="WP_142035875.1">
    <property type="nucleotide sequence ID" value="NZ_JBHTGS010000001.1"/>
</dbReference>
<accession>A0A543ASW0</accession>
<dbReference type="InterPro" id="IPR029068">
    <property type="entry name" value="Glyas_Bleomycin-R_OHBP_Dase"/>
</dbReference>
<gene>
    <name evidence="1" type="ORF">FB566_1169</name>
</gene>
<keyword evidence="2" id="KW-1185">Reference proteome</keyword>
<reference evidence="1 2" key="1">
    <citation type="submission" date="2019-06" db="EMBL/GenBank/DDBJ databases">
        <title>Sequencing the genomes of 1000 actinobacteria strains.</title>
        <authorList>
            <person name="Klenk H.-P."/>
        </authorList>
    </citation>
    <scope>NUCLEOTIDE SEQUENCE [LARGE SCALE GENOMIC DNA]</scope>
    <source>
        <strain evidence="1 2">DSM 45928</strain>
    </source>
</reference>
<comment type="caution">
    <text evidence="1">The sequence shown here is derived from an EMBL/GenBank/DDBJ whole genome shotgun (WGS) entry which is preliminary data.</text>
</comment>
<evidence type="ECO:0000313" key="2">
    <source>
        <dbReference type="Proteomes" id="UP000317043"/>
    </source>
</evidence>
<dbReference type="Proteomes" id="UP000317043">
    <property type="component" value="Unassembled WGS sequence"/>
</dbReference>
<sequence>MQLLCSIYPVTDLDAAVDLYRSVGFQDVARPDQDTVLLAGGESSHVTVMLERHPVESQAGPGPVFRIANVESFRQDHPELDWVFGPVPLPTGGYGLFRDPEGNPIRVMDFGTDSGRYARLFNA</sequence>
<dbReference type="CDD" id="cd06587">
    <property type="entry name" value="VOC"/>
    <property type="match status" value="1"/>
</dbReference>
<dbReference type="Gene3D" id="3.10.180.10">
    <property type="entry name" value="2,3-Dihydroxybiphenyl 1,2-Dioxygenase, domain 1"/>
    <property type="match status" value="1"/>
</dbReference>
<organism evidence="1 2">
    <name type="scientific">Stackebrandtia endophytica</name>
    <dbReference type="NCBI Taxonomy" id="1496996"/>
    <lineage>
        <taxon>Bacteria</taxon>
        <taxon>Bacillati</taxon>
        <taxon>Actinomycetota</taxon>
        <taxon>Actinomycetes</taxon>
        <taxon>Glycomycetales</taxon>
        <taxon>Glycomycetaceae</taxon>
        <taxon>Stackebrandtia</taxon>
    </lineage>
</organism>
<dbReference type="InParanoid" id="A0A543ASW0"/>
<evidence type="ECO:0008006" key="3">
    <source>
        <dbReference type="Google" id="ProtNLM"/>
    </source>
</evidence>